<dbReference type="PROSITE" id="PS50042">
    <property type="entry name" value="CNMP_BINDING_3"/>
    <property type="match status" value="1"/>
</dbReference>
<proteinExistence type="predicted"/>
<dbReference type="Pfam" id="PF00027">
    <property type="entry name" value="cNMP_binding"/>
    <property type="match status" value="1"/>
</dbReference>
<dbReference type="RefSeq" id="WP_046370920.1">
    <property type="nucleotide sequence ID" value="NZ_BBWV01000004.1"/>
</dbReference>
<evidence type="ECO:0000313" key="2">
    <source>
        <dbReference type="EMBL" id="GAO44929.1"/>
    </source>
</evidence>
<feature type="domain" description="Cyclic nucleotide-binding" evidence="1">
    <location>
        <begin position="10"/>
        <end position="114"/>
    </location>
</feature>
<reference evidence="2 3" key="1">
    <citation type="submission" date="2015-04" db="EMBL/GenBank/DDBJ databases">
        <title>Whole genome shotgun sequence of Flavihumibacter petaseus NBRC 106054.</title>
        <authorList>
            <person name="Miyazawa S."/>
            <person name="Hosoyama A."/>
            <person name="Hashimoto M."/>
            <person name="Noguchi M."/>
            <person name="Tsuchikane K."/>
            <person name="Ohji S."/>
            <person name="Yamazoe A."/>
            <person name="Ichikawa N."/>
            <person name="Kimura A."/>
            <person name="Fujita N."/>
        </authorList>
    </citation>
    <scope>NUCLEOTIDE SEQUENCE [LARGE SCALE GENOMIC DNA]</scope>
    <source>
        <strain evidence="2 3">NBRC 106054</strain>
    </source>
</reference>
<gene>
    <name evidence="2" type="ORF">FPE01S_04_01720</name>
</gene>
<dbReference type="STRING" id="1220578.FPE01S_04_01720"/>
<dbReference type="InterPro" id="IPR018490">
    <property type="entry name" value="cNMP-bd_dom_sf"/>
</dbReference>
<dbReference type="EMBL" id="BBWV01000004">
    <property type="protein sequence ID" value="GAO44929.1"/>
    <property type="molecule type" value="Genomic_DNA"/>
</dbReference>
<organism evidence="2 3">
    <name type="scientific">Flavihumibacter petaseus NBRC 106054</name>
    <dbReference type="NCBI Taxonomy" id="1220578"/>
    <lineage>
        <taxon>Bacteria</taxon>
        <taxon>Pseudomonadati</taxon>
        <taxon>Bacteroidota</taxon>
        <taxon>Chitinophagia</taxon>
        <taxon>Chitinophagales</taxon>
        <taxon>Chitinophagaceae</taxon>
        <taxon>Flavihumibacter</taxon>
    </lineage>
</organism>
<dbReference type="CDD" id="cd00038">
    <property type="entry name" value="CAP_ED"/>
    <property type="match status" value="1"/>
</dbReference>
<name>A0A0E9N532_9BACT</name>
<dbReference type="Gene3D" id="2.60.120.10">
    <property type="entry name" value="Jelly Rolls"/>
    <property type="match status" value="1"/>
</dbReference>
<dbReference type="InterPro" id="IPR014710">
    <property type="entry name" value="RmlC-like_jellyroll"/>
</dbReference>
<sequence length="193" mass="22907">MKSLLEHISRFVALDNYETDKLSHFGKLLLLKKKDFLWKEGQICRAQYFVIKGCLRLYYLNEKGQEQITQFAIENWWIADIRSLDMRQPSVFHLQAVENSEVLSLDIDSMNQLLEAVPRLEKYFRLVQQRAYGATQQRLRFLHSLSKEEQYRQFIQAFPGFTERIPQYMLASYLGFTPEYLSELRKKHAASIS</sequence>
<dbReference type="InterPro" id="IPR000595">
    <property type="entry name" value="cNMP-bd_dom"/>
</dbReference>
<dbReference type="AlphaFoldDB" id="A0A0E9N532"/>
<evidence type="ECO:0000259" key="1">
    <source>
        <dbReference type="PROSITE" id="PS50042"/>
    </source>
</evidence>
<dbReference type="SUPFAM" id="SSF51206">
    <property type="entry name" value="cAMP-binding domain-like"/>
    <property type="match status" value="1"/>
</dbReference>
<comment type="caution">
    <text evidence="2">The sequence shown here is derived from an EMBL/GenBank/DDBJ whole genome shotgun (WGS) entry which is preliminary data.</text>
</comment>
<evidence type="ECO:0000313" key="3">
    <source>
        <dbReference type="Proteomes" id="UP000033121"/>
    </source>
</evidence>
<dbReference type="OrthoDB" id="9152304at2"/>
<keyword evidence="3" id="KW-1185">Reference proteome</keyword>
<protein>
    <recommendedName>
        <fullName evidence="1">Cyclic nucleotide-binding domain-containing protein</fullName>
    </recommendedName>
</protein>
<dbReference type="Proteomes" id="UP000033121">
    <property type="component" value="Unassembled WGS sequence"/>
</dbReference>
<accession>A0A0E9N532</accession>